<dbReference type="Gene3D" id="2.40.30.10">
    <property type="entry name" value="Translation factors"/>
    <property type="match status" value="1"/>
</dbReference>
<dbReference type="InterPro" id="IPR023166">
    <property type="entry name" value="BaiN-like_dom_sf"/>
</dbReference>
<evidence type="ECO:0000256" key="3">
    <source>
        <dbReference type="ARBA" id="ARBA00022827"/>
    </source>
</evidence>
<dbReference type="Pfam" id="PF03486">
    <property type="entry name" value="HI0933_like"/>
    <property type="match status" value="1"/>
</dbReference>
<evidence type="ECO:0000259" key="5">
    <source>
        <dbReference type="Pfam" id="PF22780"/>
    </source>
</evidence>
<dbReference type="InterPro" id="IPR036188">
    <property type="entry name" value="FAD/NAD-bd_sf"/>
</dbReference>
<dbReference type="RefSeq" id="WP_270453509.1">
    <property type="nucleotide sequence ID" value="NZ_JADPIE010000003.1"/>
</dbReference>
<dbReference type="EMBL" id="JADPIE010000003">
    <property type="protein sequence ID" value="MBF8436605.1"/>
    <property type="molecule type" value="Genomic_DNA"/>
</dbReference>
<proteinExistence type="predicted"/>
<dbReference type="InterPro" id="IPR004792">
    <property type="entry name" value="BaiN-like"/>
</dbReference>
<evidence type="ECO:0000313" key="7">
    <source>
        <dbReference type="Proteomes" id="UP000621436"/>
    </source>
</evidence>
<dbReference type="Proteomes" id="UP000621436">
    <property type="component" value="Unassembled WGS sequence"/>
</dbReference>
<keyword evidence="2" id="KW-0285">Flavoprotein</keyword>
<dbReference type="Gene3D" id="1.10.8.260">
    <property type="entry name" value="HI0933 insert domain-like"/>
    <property type="match status" value="1"/>
</dbReference>
<dbReference type="PRINTS" id="PR00411">
    <property type="entry name" value="PNDRDTASEI"/>
</dbReference>
<keyword evidence="7" id="KW-1185">Reference proteome</keyword>
<dbReference type="SUPFAM" id="SSF51905">
    <property type="entry name" value="FAD/NAD(P)-binding domain"/>
    <property type="match status" value="1"/>
</dbReference>
<name>A0A931ATP7_9FIRM</name>
<gene>
    <name evidence="6" type="ORF">I0Q91_05915</name>
</gene>
<dbReference type="SUPFAM" id="SSF160996">
    <property type="entry name" value="HI0933 insert domain-like"/>
    <property type="match status" value="1"/>
</dbReference>
<evidence type="ECO:0000256" key="2">
    <source>
        <dbReference type="ARBA" id="ARBA00022630"/>
    </source>
</evidence>
<organism evidence="6 7">
    <name type="scientific">Halonatronomonas betaini</name>
    <dbReference type="NCBI Taxonomy" id="2778430"/>
    <lineage>
        <taxon>Bacteria</taxon>
        <taxon>Bacillati</taxon>
        <taxon>Bacillota</taxon>
        <taxon>Clostridia</taxon>
        <taxon>Halanaerobiales</taxon>
        <taxon>Halarsenatibacteraceae</taxon>
        <taxon>Halonatronomonas</taxon>
    </lineage>
</organism>
<dbReference type="AlphaFoldDB" id="A0A931ATP7"/>
<dbReference type="NCBIfam" id="TIGR00275">
    <property type="entry name" value="aminoacetone oxidase family FAD-binding enzyme"/>
    <property type="match status" value="1"/>
</dbReference>
<comment type="cofactor">
    <cofactor evidence="1">
        <name>FAD</name>
        <dbReference type="ChEBI" id="CHEBI:57692"/>
    </cofactor>
</comment>
<feature type="domain" description="RsdA/BaiN/AoA(So)-like insert" evidence="5">
    <location>
        <begin position="196"/>
        <end position="356"/>
    </location>
</feature>
<comment type="caution">
    <text evidence="6">The sequence shown here is derived from an EMBL/GenBank/DDBJ whole genome shotgun (WGS) entry which is preliminary data.</text>
</comment>
<accession>A0A931ATP7</accession>
<dbReference type="PANTHER" id="PTHR42887">
    <property type="entry name" value="OS12G0638800 PROTEIN"/>
    <property type="match status" value="1"/>
</dbReference>
<dbReference type="InterPro" id="IPR057661">
    <property type="entry name" value="RsdA/BaiN/AoA(So)_Rossmann"/>
</dbReference>
<feature type="domain" description="RsdA/BaiN/AoA(So)-like Rossmann fold-like" evidence="4">
    <location>
        <begin position="5"/>
        <end position="408"/>
    </location>
</feature>
<evidence type="ECO:0000259" key="4">
    <source>
        <dbReference type="Pfam" id="PF03486"/>
    </source>
</evidence>
<dbReference type="Pfam" id="PF22780">
    <property type="entry name" value="HI0933_like_1st"/>
    <property type="match status" value="1"/>
</dbReference>
<protein>
    <submittedName>
        <fullName evidence="6">Aminoacetone oxidase family FAD-binding enzyme</fullName>
    </submittedName>
</protein>
<sequence length="411" mass="45055">MANKNIIVIGGGPAGMMAALTAKTSDTRVRILEKNNNFGKKLLLTGDGRCNLTSTYEPGEIIDSQVFMANNFLYSALYSFSPADTWRFFNELGVELKEERGRRVYPVSDRSSQVRDALVEEMKRSGIEINTGYNVKSLWLDKGDLKGVILDNDKKINGDKVIVATGGITYPETGSDGTGYKLAAMAGHEIVGPSLALVPIKVRNNWTEKVAGLKLKNIELKLFSRDSGKPLYHQRGELIIEKKRLTGALALEASCFMEEPYNNYRVKLDLKPALTMAELEARLEREFKEMGNKFFKNSLDNLLPAWLRPVIVKLSSIGSTKNANQINAEERKHLAGLLKELTLSVTGIGSQDEAIITAGGVSVDLIDPANLESKLISGLHFAGEVLEPTAFTGGHNLQIAFSTGYLAGLEK</sequence>
<dbReference type="InterPro" id="IPR055178">
    <property type="entry name" value="RsdA/BaiN/AoA(So)-like_dom"/>
</dbReference>
<keyword evidence="3" id="KW-0274">FAD</keyword>
<dbReference type="PRINTS" id="PR00368">
    <property type="entry name" value="FADPNR"/>
</dbReference>
<evidence type="ECO:0000313" key="6">
    <source>
        <dbReference type="EMBL" id="MBF8436605.1"/>
    </source>
</evidence>
<dbReference type="PANTHER" id="PTHR42887:SF2">
    <property type="entry name" value="OS12G0638800 PROTEIN"/>
    <property type="match status" value="1"/>
</dbReference>
<reference evidence="6" key="1">
    <citation type="submission" date="2020-11" db="EMBL/GenBank/DDBJ databases">
        <title>Halonatronomonas betainensis gen. nov., sp. nov. a novel haloalkaliphilic representative of the family Halanaerobiacae capable of betaine degradation.</title>
        <authorList>
            <person name="Boltyanskaya Y."/>
            <person name="Kevbrin V."/>
            <person name="Detkova E."/>
            <person name="Grouzdev D.S."/>
            <person name="Koziaeva V."/>
            <person name="Zhilina T."/>
        </authorList>
    </citation>
    <scope>NUCLEOTIDE SEQUENCE</scope>
    <source>
        <strain evidence="6">Z-7014</strain>
    </source>
</reference>
<dbReference type="Gene3D" id="3.50.50.60">
    <property type="entry name" value="FAD/NAD(P)-binding domain"/>
    <property type="match status" value="1"/>
</dbReference>
<evidence type="ECO:0000256" key="1">
    <source>
        <dbReference type="ARBA" id="ARBA00001974"/>
    </source>
</evidence>